<sequence>MQPPASYPSEQEGKAVRTNGEEVAEGSPRITVDLVTLLLQNHTTVCPLP</sequence>
<name>A6HGC7_RAT</name>
<feature type="non-terminal residue" evidence="2">
    <location>
        <position position="49"/>
    </location>
</feature>
<gene>
    <name evidence="2" type="ORF">rCG_35100</name>
</gene>
<reference evidence="2 3" key="1">
    <citation type="submission" date="2005-07" db="EMBL/GenBank/DDBJ databases">
        <authorList>
            <person name="Mural R.J."/>
            <person name="Li P.W."/>
            <person name="Adams M.D."/>
            <person name="Amanatides P.G."/>
            <person name="Baden-Tillson H."/>
            <person name="Barnstead M."/>
            <person name="Chin S.H."/>
            <person name="Dew I."/>
            <person name="Evans C.A."/>
            <person name="Ferriera S."/>
            <person name="Flanigan M."/>
            <person name="Fosler C."/>
            <person name="Glodek A."/>
            <person name="Gu Z."/>
            <person name="Holt R.A."/>
            <person name="Jennings D."/>
            <person name="Kraft C.L."/>
            <person name="Lu F."/>
            <person name="Nguyen T."/>
            <person name="Nusskern D.R."/>
            <person name="Pfannkoch C.M."/>
            <person name="Sitter C."/>
            <person name="Sutton G.G."/>
            <person name="Venter J.C."/>
            <person name="Wang Z."/>
            <person name="Woodage T."/>
            <person name="Zheng X.H."/>
            <person name="Zhong F."/>
        </authorList>
    </citation>
    <scope>NUCLEOTIDE SEQUENCE [LARGE SCALE GENOMIC DNA]</scope>
    <source>
        <strain>BN</strain>
        <strain evidence="3">Sprague-Dawley</strain>
    </source>
</reference>
<organism evidence="2 3">
    <name type="scientific">Rattus norvegicus</name>
    <name type="common">Rat</name>
    <dbReference type="NCBI Taxonomy" id="10116"/>
    <lineage>
        <taxon>Eukaryota</taxon>
        <taxon>Metazoa</taxon>
        <taxon>Chordata</taxon>
        <taxon>Craniata</taxon>
        <taxon>Vertebrata</taxon>
        <taxon>Euteleostomi</taxon>
        <taxon>Mammalia</taxon>
        <taxon>Eutheria</taxon>
        <taxon>Euarchontoglires</taxon>
        <taxon>Glires</taxon>
        <taxon>Rodentia</taxon>
        <taxon>Myomorpha</taxon>
        <taxon>Muroidea</taxon>
        <taxon>Muridae</taxon>
        <taxon>Murinae</taxon>
        <taxon>Rattus</taxon>
    </lineage>
</organism>
<dbReference type="EMBL" id="CH473948">
    <property type="protein sequence ID" value="EDM05082.1"/>
    <property type="molecule type" value="Genomic_DNA"/>
</dbReference>
<feature type="region of interest" description="Disordered" evidence="1">
    <location>
        <begin position="1"/>
        <end position="27"/>
    </location>
</feature>
<dbReference type="AlphaFoldDB" id="A6HGC7"/>
<dbReference type="Proteomes" id="UP000234681">
    <property type="component" value="Chromosome 10"/>
</dbReference>
<evidence type="ECO:0000256" key="1">
    <source>
        <dbReference type="SAM" id="MobiDB-lite"/>
    </source>
</evidence>
<evidence type="ECO:0000313" key="3">
    <source>
        <dbReference type="Proteomes" id="UP000234681"/>
    </source>
</evidence>
<proteinExistence type="predicted"/>
<evidence type="ECO:0000313" key="2">
    <source>
        <dbReference type="EMBL" id="EDM05082.1"/>
    </source>
</evidence>
<protein>
    <submittedName>
        <fullName evidence="2">RCG35100</fullName>
    </submittedName>
</protein>
<accession>A6HGC7</accession>